<feature type="transmembrane region" description="Helical" evidence="1">
    <location>
        <begin position="20"/>
        <end position="36"/>
    </location>
</feature>
<keyword evidence="1" id="KW-1133">Transmembrane helix</keyword>
<keyword evidence="1" id="KW-0472">Membrane</keyword>
<organism evidence="2 3">
    <name type="scientific">Gelidibacter salicanalis</name>
    <dbReference type="NCBI Taxonomy" id="291193"/>
    <lineage>
        <taxon>Bacteria</taxon>
        <taxon>Pseudomonadati</taxon>
        <taxon>Bacteroidota</taxon>
        <taxon>Flavobacteriia</taxon>
        <taxon>Flavobacteriales</taxon>
        <taxon>Flavobacteriaceae</taxon>
        <taxon>Gelidibacter</taxon>
    </lineage>
</organism>
<evidence type="ECO:0000313" key="3">
    <source>
        <dbReference type="Proteomes" id="UP000662373"/>
    </source>
</evidence>
<dbReference type="AlphaFoldDB" id="A0A934NKS6"/>
<proteinExistence type="predicted"/>
<comment type="caution">
    <text evidence="2">The sequence shown here is derived from an EMBL/GenBank/DDBJ whole genome shotgun (WGS) entry which is preliminary data.</text>
</comment>
<gene>
    <name evidence="2" type="ORF">JEM65_15995</name>
</gene>
<dbReference type="EMBL" id="JAEHJZ010000039">
    <property type="protein sequence ID" value="MBJ7882137.1"/>
    <property type="molecule type" value="Genomic_DNA"/>
</dbReference>
<keyword evidence="3" id="KW-1185">Reference proteome</keyword>
<name>A0A934NKS6_9FLAO</name>
<sequence>MGLEIKGELKFDRFTSFNSAVFPVAAVVSGALFPALI</sequence>
<reference evidence="2 3" key="1">
    <citation type="submission" date="2020-09" db="EMBL/GenBank/DDBJ databases">
        <title>Draft genome of Gelidibacter salicanalis PAMC21136.</title>
        <authorList>
            <person name="Park H."/>
        </authorList>
    </citation>
    <scope>NUCLEOTIDE SEQUENCE [LARGE SCALE GENOMIC DNA]</scope>
    <source>
        <strain evidence="2 3">PAMC21136</strain>
    </source>
</reference>
<evidence type="ECO:0000313" key="2">
    <source>
        <dbReference type="EMBL" id="MBJ7882137.1"/>
    </source>
</evidence>
<protein>
    <submittedName>
        <fullName evidence="2">Uncharacterized protein</fullName>
    </submittedName>
</protein>
<evidence type="ECO:0000256" key="1">
    <source>
        <dbReference type="SAM" id="Phobius"/>
    </source>
</evidence>
<accession>A0A934NKS6</accession>
<dbReference type="Proteomes" id="UP000662373">
    <property type="component" value="Unassembled WGS sequence"/>
</dbReference>
<keyword evidence="1" id="KW-0812">Transmembrane</keyword>